<organism evidence="1 2">
    <name type="scientific">Potamilus streckersoni</name>
    <dbReference type="NCBI Taxonomy" id="2493646"/>
    <lineage>
        <taxon>Eukaryota</taxon>
        <taxon>Metazoa</taxon>
        <taxon>Spiralia</taxon>
        <taxon>Lophotrochozoa</taxon>
        <taxon>Mollusca</taxon>
        <taxon>Bivalvia</taxon>
        <taxon>Autobranchia</taxon>
        <taxon>Heteroconchia</taxon>
        <taxon>Palaeoheterodonta</taxon>
        <taxon>Unionida</taxon>
        <taxon>Unionoidea</taxon>
        <taxon>Unionidae</taxon>
        <taxon>Ambleminae</taxon>
        <taxon>Lampsilini</taxon>
        <taxon>Potamilus</taxon>
    </lineage>
</organism>
<dbReference type="EMBL" id="JAEAOA010001575">
    <property type="protein sequence ID" value="KAK3602788.1"/>
    <property type="molecule type" value="Genomic_DNA"/>
</dbReference>
<reference evidence="1" key="1">
    <citation type="journal article" date="2021" name="Genome Biol. Evol.">
        <title>A High-Quality Reference Genome for a Parasitic Bivalve with Doubly Uniparental Inheritance (Bivalvia: Unionida).</title>
        <authorList>
            <person name="Smith C.H."/>
        </authorList>
    </citation>
    <scope>NUCLEOTIDE SEQUENCE</scope>
    <source>
        <strain evidence="1">CHS0354</strain>
    </source>
</reference>
<protein>
    <submittedName>
        <fullName evidence="1">Uncharacterized protein</fullName>
    </submittedName>
</protein>
<evidence type="ECO:0000313" key="2">
    <source>
        <dbReference type="Proteomes" id="UP001195483"/>
    </source>
</evidence>
<proteinExistence type="predicted"/>
<gene>
    <name evidence="1" type="ORF">CHS0354_026337</name>
</gene>
<sequence>MGFAYYPLTNKLDSGDINVFFLFTTLSIHHIFCCLDHQSKTILDTSMKIDISVFSVFLSVNPSIINTLVSIQYISHSHAKKSNLTLLEYNLSGKTKVIVSHLWTIKTKKTFFTNYLPIPALGGCLSVISSLLKGNQLEFYKSN</sequence>
<dbReference type="AlphaFoldDB" id="A0AAE0W5G5"/>
<reference evidence="1" key="2">
    <citation type="journal article" date="2021" name="Genome Biol. Evol.">
        <title>Developing a high-quality reference genome for a parasitic bivalve with doubly uniparental inheritance (Bivalvia: Unionida).</title>
        <authorList>
            <person name="Smith C.H."/>
        </authorList>
    </citation>
    <scope>NUCLEOTIDE SEQUENCE</scope>
    <source>
        <strain evidence="1">CHS0354</strain>
        <tissue evidence="1">Mantle</tissue>
    </source>
</reference>
<accession>A0AAE0W5G5</accession>
<evidence type="ECO:0000313" key="1">
    <source>
        <dbReference type="EMBL" id="KAK3602788.1"/>
    </source>
</evidence>
<name>A0AAE0W5G5_9BIVA</name>
<keyword evidence="2" id="KW-1185">Reference proteome</keyword>
<dbReference type="Proteomes" id="UP001195483">
    <property type="component" value="Unassembled WGS sequence"/>
</dbReference>
<reference evidence="1" key="3">
    <citation type="submission" date="2023-05" db="EMBL/GenBank/DDBJ databases">
        <authorList>
            <person name="Smith C.H."/>
        </authorList>
    </citation>
    <scope>NUCLEOTIDE SEQUENCE</scope>
    <source>
        <strain evidence="1">CHS0354</strain>
        <tissue evidence="1">Mantle</tissue>
    </source>
</reference>
<comment type="caution">
    <text evidence="1">The sequence shown here is derived from an EMBL/GenBank/DDBJ whole genome shotgun (WGS) entry which is preliminary data.</text>
</comment>